<dbReference type="RefSeq" id="WP_188340452.1">
    <property type="nucleotide sequence ID" value="NZ_CP061281.1"/>
</dbReference>
<dbReference type="KEGG" id="sxn:IAG42_32095"/>
<feature type="compositionally biased region" description="Basic and acidic residues" evidence="1">
    <location>
        <begin position="1"/>
        <end position="12"/>
    </location>
</feature>
<dbReference type="Proteomes" id="UP000516428">
    <property type="component" value="Chromosome"/>
</dbReference>
<evidence type="ECO:0000313" key="2">
    <source>
        <dbReference type="EMBL" id="QNS07790.1"/>
    </source>
</evidence>
<feature type="region of interest" description="Disordered" evidence="1">
    <location>
        <begin position="1"/>
        <end position="62"/>
    </location>
</feature>
<organism evidence="2 3">
    <name type="scientific">Streptomyces xanthii</name>
    <dbReference type="NCBI Taxonomy" id="2768069"/>
    <lineage>
        <taxon>Bacteria</taxon>
        <taxon>Bacillati</taxon>
        <taxon>Actinomycetota</taxon>
        <taxon>Actinomycetes</taxon>
        <taxon>Kitasatosporales</taxon>
        <taxon>Streptomycetaceae</taxon>
        <taxon>Streptomyces</taxon>
    </lineage>
</organism>
<dbReference type="EMBL" id="CP061281">
    <property type="protein sequence ID" value="QNS07790.1"/>
    <property type="molecule type" value="Genomic_DNA"/>
</dbReference>
<sequence length="91" mass="9945">MSESRELSEVPERLTLQIKPRLTDAAGHTDHGNPLRSVRVTATGRVGESGYPRYEGEGVQADVDPRSRAVEAVTVDGRELPYGWVAEVSPE</sequence>
<proteinExistence type="predicted"/>
<dbReference type="AlphaFoldDB" id="A0A7H1BGD5"/>
<reference evidence="2 3" key="1">
    <citation type="submission" date="2020-09" db="EMBL/GenBank/DDBJ databases">
        <title>A novel species.</title>
        <authorList>
            <person name="Gao J."/>
        </authorList>
    </citation>
    <scope>NUCLEOTIDE SEQUENCE [LARGE SCALE GENOMIC DNA]</scope>
    <source>
        <strain evidence="2 3">CRXT-Y-14</strain>
    </source>
</reference>
<name>A0A7H1BGD5_9ACTN</name>
<protein>
    <submittedName>
        <fullName evidence="2">Uncharacterized protein</fullName>
    </submittedName>
</protein>
<gene>
    <name evidence="2" type="ORF">IAG42_32095</name>
</gene>
<evidence type="ECO:0000256" key="1">
    <source>
        <dbReference type="SAM" id="MobiDB-lite"/>
    </source>
</evidence>
<keyword evidence="3" id="KW-1185">Reference proteome</keyword>
<evidence type="ECO:0000313" key="3">
    <source>
        <dbReference type="Proteomes" id="UP000516428"/>
    </source>
</evidence>
<accession>A0A7H1BGD5</accession>